<feature type="domain" description="SnoaL-like" evidence="1">
    <location>
        <begin position="10"/>
        <end position="120"/>
    </location>
</feature>
<dbReference type="Proteomes" id="UP000249447">
    <property type="component" value="Chromosome"/>
</dbReference>
<reference evidence="2 3" key="1">
    <citation type="submission" date="2018-05" db="EMBL/GenBank/DDBJ databases">
        <title>The complete genome of Lysobacter maris HZ9B, a marine bacterium antagonistic against terrestrial plant pathogens.</title>
        <authorList>
            <person name="Zhang X.-Q."/>
        </authorList>
    </citation>
    <scope>NUCLEOTIDE SEQUENCE [LARGE SCALE GENOMIC DNA]</scope>
    <source>
        <strain evidence="2 3">HZ9B</strain>
    </source>
</reference>
<dbReference type="KEGG" id="lmb:C9I47_2368"/>
<evidence type="ECO:0000313" key="3">
    <source>
        <dbReference type="Proteomes" id="UP000249447"/>
    </source>
</evidence>
<gene>
    <name evidence="2" type="ORF">C9I47_2368</name>
</gene>
<dbReference type="OrthoDB" id="582835at2"/>
<accession>A0A2U9T5L0</accession>
<dbReference type="GO" id="GO:0016853">
    <property type="term" value="F:isomerase activity"/>
    <property type="evidence" value="ECO:0007669"/>
    <property type="project" value="UniProtKB-KW"/>
</dbReference>
<dbReference type="SUPFAM" id="SSF54427">
    <property type="entry name" value="NTF2-like"/>
    <property type="match status" value="1"/>
</dbReference>
<name>A0A2U9T5L0_9GAMM</name>
<dbReference type="EMBL" id="CP029843">
    <property type="protein sequence ID" value="AWV08046.1"/>
    <property type="molecule type" value="Genomic_DNA"/>
</dbReference>
<dbReference type="AlphaFoldDB" id="A0A2U9T5L0"/>
<dbReference type="Pfam" id="PF12680">
    <property type="entry name" value="SnoaL_2"/>
    <property type="match status" value="1"/>
</dbReference>
<organism evidence="2 3">
    <name type="scientific">Marilutibacter maris</name>
    <dbReference type="NCBI Taxonomy" id="1605891"/>
    <lineage>
        <taxon>Bacteria</taxon>
        <taxon>Pseudomonadati</taxon>
        <taxon>Pseudomonadota</taxon>
        <taxon>Gammaproteobacteria</taxon>
        <taxon>Lysobacterales</taxon>
        <taxon>Lysobacteraceae</taxon>
        <taxon>Marilutibacter</taxon>
    </lineage>
</organism>
<dbReference type="Gene3D" id="3.10.450.50">
    <property type="match status" value="1"/>
</dbReference>
<protein>
    <submittedName>
        <fullName evidence="2">Ketosteroid isomerase-like protein</fullName>
    </submittedName>
</protein>
<proteinExistence type="predicted"/>
<evidence type="ECO:0000313" key="2">
    <source>
        <dbReference type="EMBL" id="AWV08046.1"/>
    </source>
</evidence>
<dbReference type="InterPro" id="IPR032710">
    <property type="entry name" value="NTF2-like_dom_sf"/>
</dbReference>
<keyword evidence="3" id="KW-1185">Reference proteome</keyword>
<dbReference type="InterPro" id="IPR037401">
    <property type="entry name" value="SnoaL-like"/>
</dbReference>
<keyword evidence="2" id="KW-0413">Isomerase</keyword>
<evidence type="ECO:0000259" key="1">
    <source>
        <dbReference type="Pfam" id="PF12680"/>
    </source>
</evidence>
<sequence>MDEAARLGLVERYIAAYNRFDVDGMLALLAPGIRFENHAGGQLTAQADGIDGFRQLAEHAAALFREREQRVIARRSEAGRVVVEIAYRGVLAADIADGPKAGSVLEMTGRSEFAFADGKIGLIVDRS</sequence>